<dbReference type="InterPro" id="IPR013830">
    <property type="entry name" value="SGNH_hydro"/>
</dbReference>
<accession>A0A6G9YQK8</accession>
<evidence type="ECO:0000313" key="4">
    <source>
        <dbReference type="Proteomes" id="UP000503540"/>
    </source>
</evidence>
<dbReference type="GO" id="GO:0016787">
    <property type="term" value="F:hydrolase activity"/>
    <property type="evidence" value="ECO:0007669"/>
    <property type="project" value="UniProtKB-KW"/>
</dbReference>
<dbReference type="Pfam" id="PF13472">
    <property type="entry name" value="Lipase_GDSL_2"/>
    <property type="match status" value="1"/>
</dbReference>
<dbReference type="KEGG" id="nah:F5544_38410"/>
<keyword evidence="1" id="KW-0732">Signal</keyword>
<dbReference type="Proteomes" id="UP000503540">
    <property type="component" value="Chromosome"/>
</dbReference>
<dbReference type="RefSeq" id="WP_167477744.1">
    <property type="nucleotide sequence ID" value="NZ_CP046172.1"/>
</dbReference>
<dbReference type="SUPFAM" id="SSF52266">
    <property type="entry name" value="SGNH hydrolase"/>
    <property type="match status" value="1"/>
</dbReference>
<reference evidence="3 4" key="1">
    <citation type="journal article" date="2019" name="ACS Chem. Biol.">
        <title>Identification and Mobilization of a Cryptic Antibiotic Biosynthesis Gene Locus from a Human-Pathogenic Nocardia Isolate.</title>
        <authorList>
            <person name="Herisse M."/>
            <person name="Ishida K."/>
            <person name="Porter J.L."/>
            <person name="Howden B."/>
            <person name="Hertweck C."/>
            <person name="Stinear T.P."/>
            <person name="Pidot S.J."/>
        </authorList>
    </citation>
    <scope>NUCLEOTIDE SEQUENCE [LARGE SCALE GENOMIC DNA]</scope>
    <source>
        <strain evidence="3 4">AUSMDU00012717</strain>
    </source>
</reference>
<dbReference type="EMBL" id="CP046172">
    <property type="protein sequence ID" value="QIS15504.1"/>
    <property type="molecule type" value="Genomic_DNA"/>
</dbReference>
<feature type="chain" id="PRO_5026179076" evidence="1">
    <location>
        <begin position="25"/>
        <end position="261"/>
    </location>
</feature>
<keyword evidence="4" id="KW-1185">Reference proteome</keyword>
<dbReference type="InterPro" id="IPR036514">
    <property type="entry name" value="SGNH_hydro_sf"/>
</dbReference>
<evidence type="ECO:0000313" key="3">
    <source>
        <dbReference type="EMBL" id="QIS15504.1"/>
    </source>
</evidence>
<sequence length="261" mass="27183">MIKRSILWTAVLVATVLGMPVAAAQPSVWSAAGSSGVYVALGESGAAGPFIPTQLKPFGCFRSDRNYAHLTAAALGLTLRDATCSGAKIINMYQPQEIPGGADTPQLDALTADASIVSVDIGINDYVNDSESSAAVAPVLDALLTDIHDRAPAAKVFVMGKLERIRAGGCFPQVPLPPAQADLVHNGVLAVNELARAAAAAHDAVFVDVYPASVGLDACAPEDIRWSEGLFPEQPAQPMHANARGHQHEAEMLEAAIRANS</sequence>
<dbReference type="Gene3D" id="3.40.50.1110">
    <property type="entry name" value="SGNH hydrolase"/>
    <property type="match status" value="2"/>
</dbReference>
<gene>
    <name evidence="3" type="ORF">F5544_38410</name>
</gene>
<proteinExistence type="predicted"/>
<feature type="signal peptide" evidence="1">
    <location>
        <begin position="1"/>
        <end position="24"/>
    </location>
</feature>
<feature type="domain" description="SGNH hydrolase-type esterase" evidence="2">
    <location>
        <begin position="40"/>
        <end position="247"/>
    </location>
</feature>
<keyword evidence="3" id="KW-0378">Hydrolase</keyword>
<protein>
    <submittedName>
        <fullName evidence="3">SGNH/GDSL hydrolase family protein</fullName>
    </submittedName>
</protein>
<organism evidence="3 4">
    <name type="scientific">Nocardia arthritidis</name>
    <dbReference type="NCBI Taxonomy" id="228602"/>
    <lineage>
        <taxon>Bacteria</taxon>
        <taxon>Bacillati</taxon>
        <taxon>Actinomycetota</taxon>
        <taxon>Actinomycetes</taxon>
        <taxon>Mycobacteriales</taxon>
        <taxon>Nocardiaceae</taxon>
        <taxon>Nocardia</taxon>
    </lineage>
</organism>
<evidence type="ECO:0000259" key="2">
    <source>
        <dbReference type="Pfam" id="PF13472"/>
    </source>
</evidence>
<name>A0A6G9YQK8_9NOCA</name>
<evidence type="ECO:0000256" key="1">
    <source>
        <dbReference type="SAM" id="SignalP"/>
    </source>
</evidence>
<dbReference type="AlphaFoldDB" id="A0A6G9YQK8"/>